<evidence type="ECO:0000256" key="14">
    <source>
        <dbReference type="RuleBase" id="RU000454"/>
    </source>
</evidence>
<evidence type="ECO:0000256" key="6">
    <source>
        <dbReference type="ARBA" id="ARBA00022670"/>
    </source>
</evidence>
<evidence type="ECO:0000256" key="10">
    <source>
        <dbReference type="ARBA" id="ARBA00023145"/>
    </source>
</evidence>
<evidence type="ECO:0000256" key="9">
    <source>
        <dbReference type="ARBA" id="ARBA00022801"/>
    </source>
</evidence>
<keyword evidence="11 13" id="KW-1015">Disulfide bond</keyword>
<dbReference type="InterPro" id="IPR033876">
    <property type="entry name" value="SAP-like"/>
</dbReference>
<evidence type="ECO:0000259" key="16">
    <source>
        <dbReference type="PROSITE" id="PS51767"/>
    </source>
</evidence>
<sequence length="431" mass="46414">MKYINSLLFLSYPLFVIAGNGGFIKVPFDVKKGAGVRTSPIINKEQMKDVQDTVDVDLTSRATFYSVNLNIGSNGDSVEVLLDTGSSDLWVVGADNEDCQVNGGPNDCNQYGTFDEQNSTSWTTNQQVFSIKYADNTTAQGYYGQDKIDFGDGMVLSTGTFAVANQSNDTFGVFGIGFEANEATANKYTNIPSSLKTEGLINKVAYSLYINSENATTGSILFGGIDNAKYQDDLVPINIVQNNGEYSKMQIHLSSIKVCLNNSCSDVANSPSNSLSSSSSVSSSSLSFSSDEDGVVDTANAPFMIDSGSTYCDFPSQIITSIADQAAPGYQYSQALGGNEVPCSLKDDGNSLQLTFDNKKMIEVPFKDLILDKTNPSTGAPACILKLGYSDYSVLGLDFLKHAYTVFNLDDKTISLAQMIYTQDENISAIE</sequence>
<accession>A3LY70</accession>
<evidence type="ECO:0000256" key="5">
    <source>
        <dbReference type="ARBA" id="ARBA00022525"/>
    </source>
</evidence>
<dbReference type="InterPro" id="IPR001969">
    <property type="entry name" value="Aspartic_peptidase_AS"/>
</dbReference>
<dbReference type="KEGG" id="pic:PICST_62133"/>
<dbReference type="eggNOG" id="KOG1339">
    <property type="taxonomic scope" value="Eukaryota"/>
</dbReference>
<dbReference type="FunFam" id="2.40.70.10:FF:000011">
    <property type="entry name" value="Aspartic protease"/>
    <property type="match status" value="1"/>
</dbReference>
<keyword evidence="10" id="KW-0865">Zymogen</keyword>
<dbReference type="InterPro" id="IPR001461">
    <property type="entry name" value="Aspartic_peptidase_A1"/>
</dbReference>
<evidence type="ECO:0000256" key="4">
    <source>
        <dbReference type="ARBA" id="ARBA00013207"/>
    </source>
</evidence>
<dbReference type="GO" id="GO:0005576">
    <property type="term" value="C:extracellular region"/>
    <property type="evidence" value="ECO:0007669"/>
    <property type="project" value="UniProtKB-SubCell"/>
</dbReference>
<dbReference type="InParanoid" id="A3LY70"/>
<dbReference type="AlphaFoldDB" id="A3LY70"/>
<reference evidence="17 18" key="1">
    <citation type="journal article" date="2007" name="Nat. Biotechnol.">
        <title>Genome sequence of the lignocellulose-bioconverting and xylose-fermenting yeast Pichia stipitis.</title>
        <authorList>
            <person name="Jeffries T.W."/>
            <person name="Grigoriev I.V."/>
            <person name="Grimwood J."/>
            <person name="Laplaza J.M."/>
            <person name="Aerts A."/>
            <person name="Salamov A."/>
            <person name="Schmutz J."/>
            <person name="Lindquist E."/>
            <person name="Dehal P."/>
            <person name="Shapiro H."/>
            <person name="Jin Y.S."/>
            <person name="Passoth V."/>
            <person name="Richardson P.M."/>
        </authorList>
    </citation>
    <scope>NUCLEOTIDE SEQUENCE [LARGE SCALE GENOMIC DNA]</scope>
    <source>
        <strain evidence="18">ATCC 58785 / CBS 6054 / NBRC 10063 / NRRL Y-11545</strain>
    </source>
</reference>
<dbReference type="InterPro" id="IPR021109">
    <property type="entry name" value="Peptidase_aspartic_dom_sf"/>
</dbReference>
<dbReference type="OMA" id="IDHAKYT"/>
<keyword evidence="5" id="KW-0964">Secreted</keyword>
<keyword evidence="9 14" id="KW-0378">Hydrolase</keyword>
<dbReference type="GeneID" id="4840394"/>
<comment type="catalytic activity">
    <reaction evidence="1">
        <text>Preferential cleavage at the carboxyl of hydrophobic amino acids, but fails to cleave 15-Leu-|-Tyr-16, 16-Tyr-|-Leu-17 and 24-Phe-|-Phe-25 of insulin B chain. Activates trypsinogen, and degrades keratin.</text>
        <dbReference type="EC" id="3.4.23.24"/>
    </reaction>
</comment>
<comment type="similarity">
    <text evidence="3 14">Belongs to the peptidase A1 family.</text>
</comment>
<feature type="chain" id="PRO_5002655869" description="candidapepsin" evidence="15">
    <location>
        <begin position="19"/>
        <end position="431"/>
    </location>
</feature>
<evidence type="ECO:0000256" key="13">
    <source>
        <dbReference type="PIRSR" id="PIRSR601461-2"/>
    </source>
</evidence>
<dbReference type="HOGENOM" id="CLU_013253_9_1_1"/>
<dbReference type="EC" id="3.4.23.24" evidence="4"/>
<dbReference type="EMBL" id="CP000500">
    <property type="protein sequence ID" value="ABN67928.2"/>
    <property type="molecule type" value="Genomic_DNA"/>
</dbReference>
<dbReference type="PANTHER" id="PTHR47966">
    <property type="entry name" value="BETA-SITE APP-CLEAVING ENZYME, ISOFORM A-RELATED"/>
    <property type="match status" value="1"/>
</dbReference>
<evidence type="ECO:0000256" key="12">
    <source>
        <dbReference type="PIRSR" id="PIRSR601461-1"/>
    </source>
</evidence>
<dbReference type="PROSITE" id="PS51767">
    <property type="entry name" value="PEPTIDASE_A1"/>
    <property type="match status" value="1"/>
</dbReference>
<feature type="disulfide bond" evidence="13">
    <location>
        <begin position="343"/>
        <end position="383"/>
    </location>
</feature>
<evidence type="ECO:0000256" key="7">
    <source>
        <dbReference type="ARBA" id="ARBA00022729"/>
    </source>
</evidence>
<keyword evidence="18" id="KW-1185">Reference proteome</keyword>
<organism evidence="17 18">
    <name type="scientific">Scheffersomyces stipitis (strain ATCC 58785 / CBS 6054 / NBRC 10063 / NRRL Y-11545)</name>
    <name type="common">Yeast</name>
    <name type="synonym">Pichia stipitis</name>
    <dbReference type="NCBI Taxonomy" id="322104"/>
    <lineage>
        <taxon>Eukaryota</taxon>
        <taxon>Fungi</taxon>
        <taxon>Dikarya</taxon>
        <taxon>Ascomycota</taxon>
        <taxon>Saccharomycotina</taxon>
        <taxon>Pichiomycetes</taxon>
        <taxon>Debaryomycetaceae</taxon>
        <taxon>Scheffersomyces</taxon>
    </lineage>
</organism>
<gene>
    <name evidence="17" type="ORF">PICST_62133</name>
</gene>
<evidence type="ECO:0000256" key="15">
    <source>
        <dbReference type="SAM" id="SignalP"/>
    </source>
</evidence>
<dbReference type="PRINTS" id="PR00792">
    <property type="entry name" value="PEPSIN"/>
</dbReference>
<dbReference type="CDD" id="cd05474">
    <property type="entry name" value="SAP_like"/>
    <property type="match status" value="1"/>
</dbReference>
<keyword evidence="6 14" id="KW-0645">Protease</keyword>
<protein>
    <recommendedName>
        <fullName evidence="4">candidapepsin</fullName>
        <ecNumber evidence="4">3.4.23.24</ecNumber>
    </recommendedName>
</protein>
<keyword evidence="8 14" id="KW-0064">Aspartyl protease</keyword>
<dbReference type="OrthoDB" id="771136at2759"/>
<dbReference type="Proteomes" id="UP000002258">
    <property type="component" value="Chromosome 6"/>
</dbReference>
<feature type="domain" description="Peptidase A1" evidence="16">
    <location>
        <begin position="65"/>
        <end position="417"/>
    </location>
</feature>
<feature type="signal peptide" evidence="15">
    <location>
        <begin position="1"/>
        <end position="18"/>
    </location>
</feature>
<evidence type="ECO:0000256" key="2">
    <source>
        <dbReference type="ARBA" id="ARBA00004613"/>
    </source>
</evidence>
<dbReference type="Gene3D" id="2.40.70.10">
    <property type="entry name" value="Acid Proteases"/>
    <property type="match status" value="2"/>
</dbReference>
<evidence type="ECO:0000256" key="11">
    <source>
        <dbReference type="ARBA" id="ARBA00023157"/>
    </source>
</evidence>
<dbReference type="SUPFAM" id="SSF50630">
    <property type="entry name" value="Acid proteases"/>
    <property type="match status" value="1"/>
</dbReference>
<dbReference type="InterPro" id="IPR033121">
    <property type="entry name" value="PEPTIDASE_A1"/>
</dbReference>
<evidence type="ECO:0000313" key="17">
    <source>
        <dbReference type="EMBL" id="ABN67928.2"/>
    </source>
</evidence>
<evidence type="ECO:0000256" key="3">
    <source>
        <dbReference type="ARBA" id="ARBA00007447"/>
    </source>
</evidence>
<feature type="active site" evidence="12">
    <location>
        <position position="306"/>
    </location>
</feature>
<dbReference type="RefSeq" id="XP_001385957.2">
    <property type="nucleotide sequence ID" value="XM_001385920.1"/>
</dbReference>
<evidence type="ECO:0000256" key="8">
    <source>
        <dbReference type="ARBA" id="ARBA00022750"/>
    </source>
</evidence>
<keyword evidence="7 15" id="KW-0732">Signal</keyword>
<proteinExistence type="inferred from homology"/>
<dbReference type="PROSITE" id="PS00141">
    <property type="entry name" value="ASP_PROTEASE"/>
    <property type="match status" value="1"/>
</dbReference>
<name>A3LY70_PICST</name>
<feature type="active site" evidence="12">
    <location>
        <position position="83"/>
    </location>
</feature>
<evidence type="ECO:0000256" key="1">
    <source>
        <dbReference type="ARBA" id="ARBA00001675"/>
    </source>
</evidence>
<dbReference type="GO" id="GO:0004190">
    <property type="term" value="F:aspartic-type endopeptidase activity"/>
    <property type="evidence" value="ECO:0007669"/>
    <property type="project" value="UniProtKB-KW"/>
</dbReference>
<dbReference type="Pfam" id="PF00026">
    <property type="entry name" value="Asp"/>
    <property type="match status" value="1"/>
</dbReference>
<comment type="subcellular location">
    <subcellularLocation>
        <location evidence="2">Secreted</location>
    </subcellularLocation>
</comment>
<evidence type="ECO:0000313" key="18">
    <source>
        <dbReference type="Proteomes" id="UP000002258"/>
    </source>
</evidence>
<dbReference type="GO" id="GO:0006508">
    <property type="term" value="P:proteolysis"/>
    <property type="evidence" value="ECO:0007669"/>
    <property type="project" value="UniProtKB-KW"/>
</dbReference>
<dbReference type="PANTHER" id="PTHR47966:SF65">
    <property type="entry name" value="ASPARTIC-TYPE ENDOPEPTIDASE"/>
    <property type="match status" value="1"/>
</dbReference>